<dbReference type="SUPFAM" id="SSF101148">
    <property type="entry name" value="Plant invertase/pectin methylesterase inhibitor"/>
    <property type="match status" value="1"/>
</dbReference>
<sequence length="190" mass="21155">MDFVHCYFSLYLCLLVATIFVITPSSSAIQFVDAETQARIDKVCFQMEEYGFCNGVFHEGLTLPSADFRRLAQLTIERASSNASSTHSFVVQLLAQATEEPLKNVLIACENAYTLVMQSFNKAVVDFYYNDYDSMVRDERAAPKAQASCEVTMKTPPAPPVDPLVDRNREMRILIAMAIVTGHELVPGSP</sequence>
<evidence type="ECO:0000256" key="2">
    <source>
        <dbReference type="ARBA" id="ARBA00023157"/>
    </source>
</evidence>
<dbReference type="InterPro" id="IPR034086">
    <property type="entry name" value="PMEI_plant"/>
</dbReference>
<dbReference type="InterPro" id="IPR052421">
    <property type="entry name" value="PCW_Enzyme_Inhibitor"/>
</dbReference>
<dbReference type="Proteomes" id="UP001141552">
    <property type="component" value="Unassembled WGS sequence"/>
</dbReference>
<evidence type="ECO:0000259" key="5">
    <source>
        <dbReference type="SMART" id="SM00856"/>
    </source>
</evidence>
<dbReference type="PANTHER" id="PTHR36710:SF1">
    <property type="entry name" value="F14J9.2 PROTEIN"/>
    <property type="match status" value="1"/>
</dbReference>
<evidence type="ECO:0000256" key="4">
    <source>
        <dbReference type="SAM" id="SignalP"/>
    </source>
</evidence>
<keyword evidence="7" id="KW-1185">Reference proteome</keyword>
<proteinExistence type="inferred from homology"/>
<dbReference type="SMART" id="SM00856">
    <property type="entry name" value="PMEI"/>
    <property type="match status" value="1"/>
</dbReference>
<evidence type="ECO:0000313" key="7">
    <source>
        <dbReference type="Proteomes" id="UP001141552"/>
    </source>
</evidence>
<dbReference type="EMBL" id="JAKUCV010001515">
    <property type="protein sequence ID" value="KAJ4846010.1"/>
    <property type="molecule type" value="Genomic_DNA"/>
</dbReference>
<protein>
    <recommendedName>
        <fullName evidence="5">Pectinesterase inhibitor domain-containing protein</fullName>
    </recommendedName>
</protein>
<dbReference type="OrthoDB" id="1094948at2759"/>
<feature type="domain" description="Pectinesterase inhibitor" evidence="5">
    <location>
        <begin position="35"/>
        <end position="181"/>
    </location>
</feature>
<feature type="chain" id="PRO_5040122398" description="Pectinesterase inhibitor domain-containing protein" evidence="4">
    <location>
        <begin position="29"/>
        <end position="190"/>
    </location>
</feature>
<dbReference type="Pfam" id="PF04043">
    <property type="entry name" value="PMEI"/>
    <property type="match status" value="1"/>
</dbReference>
<dbReference type="GO" id="GO:0046910">
    <property type="term" value="F:pectinesterase inhibitor activity"/>
    <property type="evidence" value="ECO:0007669"/>
    <property type="project" value="InterPro"/>
</dbReference>
<evidence type="ECO:0000313" key="6">
    <source>
        <dbReference type="EMBL" id="KAJ4846010.1"/>
    </source>
</evidence>
<name>A0A9Q0G9M7_9ROSI</name>
<evidence type="ECO:0000256" key="1">
    <source>
        <dbReference type="ARBA" id="ARBA00022729"/>
    </source>
</evidence>
<dbReference type="AlphaFoldDB" id="A0A9Q0G9M7"/>
<dbReference type="InterPro" id="IPR035513">
    <property type="entry name" value="Invertase/methylesterase_inhib"/>
</dbReference>
<dbReference type="CDD" id="cd15797">
    <property type="entry name" value="PMEI"/>
    <property type="match status" value="1"/>
</dbReference>
<reference evidence="6" key="1">
    <citation type="submission" date="2022-02" db="EMBL/GenBank/DDBJ databases">
        <authorList>
            <person name="Henning P.M."/>
            <person name="McCubbin A.G."/>
            <person name="Shore J.S."/>
        </authorList>
    </citation>
    <scope>NUCLEOTIDE SEQUENCE</scope>
    <source>
        <strain evidence="6">F60SS</strain>
        <tissue evidence="6">Leaves</tissue>
    </source>
</reference>
<keyword evidence="1 4" id="KW-0732">Signal</keyword>
<keyword evidence="2" id="KW-1015">Disulfide bond</keyword>
<feature type="signal peptide" evidence="4">
    <location>
        <begin position="1"/>
        <end position="28"/>
    </location>
</feature>
<dbReference type="InterPro" id="IPR006501">
    <property type="entry name" value="Pectinesterase_inhib_dom"/>
</dbReference>
<dbReference type="PANTHER" id="PTHR36710">
    <property type="entry name" value="PECTINESTERASE INHIBITOR-LIKE"/>
    <property type="match status" value="1"/>
</dbReference>
<evidence type="ECO:0000256" key="3">
    <source>
        <dbReference type="ARBA" id="ARBA00038471"/>
    </source>
</evidence>
<organism evidence="6 7">
    <name type="scientific">Turnera subulata</name>
    <dbReference type="NCBI Taxonomy" id="218843"/>
    <lineage>
        <taxon>Eukaryota</taxon>
        <taxon>Viridiplantae</taxon>
        <taxon>Streptophyta</taxon>
        <taxon>Embryophyta</taxon>
        <taxon>Tracheophyta</taxon>
        <taxon>Spermatophyta</taxon>
        <taxon>Magnoliopsida</taxon>
        <taxon>eudicotyledons</taxon>
        <taxon>Gunneridae</taxon>
        <taxon>Pentapetalae</taxon>
        <taxon>rosids</taxon>
        <taxon>fabids</taxon>
        <taxon>Malpighiales</taxon>
        <taxon>Passifloraceae</taxon>
        <taxon>Turnera</taxon>
    </lineage>
</organism>
<gene>
    <name evidence="6" type="ORF">Tsubulata_019557</name>
</gene>
<dbReference type="Gene3D" id="1.20.140.40">
    <property type="entry name" value="Invertase/pectin methylesterase inhibitor family protein"/>
    <property type="match status" value="1"/>
</dbReference>
<dbReference type="NCBIfam" id="TIGR01614">
    <property type="entry name" value="PME_inhib"/>
    <property type="match status" value="1"/>
</dbReference>
<comment type="caution">
    <text evidence="6">The sequence shown here is derived from an EMBL/GenBank/DDBJ whole genome shotgun (WGS) entry which is preliminary data.</text>
</comment>
<reference evidence="6" key="2">
    <citation type="journal article" date="2023" name="Plants (Basel)">
        <title>Annotation of the Turnera subulata (Passifloraceae) Draft Genome Reveals the S-Locus Evolved after the Divergence of Turneroideae from Passifloroideae in a Stepwise Manner.</title>
        <authorList>
            <person name="Henning P.M."/>
            <person name="Roalson E.H."/>
            <person name="Mir W."/>
            <person name="McCubbin A.G."/>
            <person name="Shore J.S."/>
        </authorList>
    </citation>
    <scope>NUCLEOTIDE SEQUENCE</scope>
    <source>
        <strain evidence="6">F60SS</strain>
    </source>
</reference>
<accession>A0A9Q0G9M7</accession>
<comment type="similarity">
    <text evidence="3">Belongs to the PMEI family.</text>
</comment>